<keyword evidence="3" id="KW-1185">Reference proteome</keyword>
<name>A0ABW1IRI2_9BACL</name>
<evidence type="ECO:0000313" key="2">
    <source>
        <dbReference type="EMBL" id="MFC5987709.1"/>
    </source>
</evidence>
<keyword evidence="1" id="KW-0378">Hydrolase</keyword>
<proteinExistence type="predicted"/>
<sequence>MKASILQLRQHEVLDFACEELYETAASRGVQLAAIPNSADERWFVGTWQDCMNATALREIEAWPWQNEDRVYGDDAFTIVLTSRGTIVTGKSERATLYAVYHFCKSRWNLEWIYPGQPPVEVMKRSDLLKPGYIHEPMMNRRGFVFENIYDEDYMRAMVDWLAKNRVNELFLTFMLYDALKEMFQSELSKRGLDLTLGGHSMKFFLNPSESSSQPSKQLDYEDESWQIQVTSDIVRYCQAVPGLKRVSLWPEDTAVSEEGSASSEPFLNLYIRFTENLQKKLHEAKLHVDAEHIAYNAGLSWDMLERTERISGSSLIHTLYAYWGRDYSQGWDGYERIEEQRAKQALEGWGEITQAHYKKLTVFEYYSDHFMLSCLFPSMPERICEDMKYYRSLGIESITNLVVPYPQAGAHYSWKWAHGYNSYVFARSAWGDELDVIRGDYAHNADASNREETIKRLEQVGSKLARLSYYNVPLFPARVIDVPKGETAHKESILQLLGELEKELGAYEDSFIDAVHRSPYDLYFCHLQKTLNEIRSQWEAV</sequence>
<dbReference type="RefSeq" id="WP_379895121.1">
    <property type="nucleotide sequence ID" value="NZ_CBCSCT010000032.1"/>
</dbReference>
<evidence type="ECO:0000313" key="3">
    <source>
        <dbReference type="Proteomes" id="UP001596250"/>
    </source>
</evidence>
<protein>
    <submittedName>
        <fullName evidence="2">Uncharacterized protein</fullName>
    </submittedName>
</protein>
<dbReference type="SUPFAM" id="SSF55545">
    <property type="entry name" value="beta-N-acetylhexosaminidase-like domain"/>
    <property type="match status" value="1"/>
</dbReference>
<organism evidence="2 3">
    <name type="scientific">Marinicrinis lubricantis</name>
    <dbReference type="NCBI Taxonomy" id="2086470"/>
    <lineage>
        <taxon>Bacteria</taxon>
        <taxon>Bacillati</taxon>
        <taxon>Bacillota</taxon>
        <taxon>Bacilli</taxon>
        <taxon>Bacillales</taxon>
        <taxon>Paenibacillaceae</taxon>
    </lineage>
</organism>
<dbReference type="Gene3D" id="3.30.379.10">
    <property type="entry name" value="Chitobiase/beta-hexosaminidase domain 2-like"/>
    <property type="match status" value="1"/>
</dbReference>
<accession>A0ABW1IRI2</accession>
<comment type="caution">
    <text evidence="2">The sequence shown here is derived from an EMBL/GenBank/DDBJ whole genome shotgun (WGS) entry which is preliminary data.</text>
</comment>
<gene>
    <name evidence="2" type="ORF">ACFPXP_14990</name>
</gene>
<dbReference type="EMBL" id="JBHSQV010000169">
    <property type="protein sequence ID" value="MFC5987709.1"/>
    <property type="molecule type" value="Genomic_DNA"/>
</dbReference>
<evidence type="ECO:0000256" key="1">
    <source>
        <dbReference type="ARBA" id="ARBA00022801"/>
    </source>
</evidence>
<dbReference type="Proteomes" id="UP001596250">
    <property type="component" value="Unassembled WGS sequence"/>
</dbReference>
<dbReference type="InterPro" id="IPR029018">
    <property type="entry name" value="Hex-like_dom2"/>
</dbReference>
<reference evidence="3" key="1">
    <citation type="journal article" date="2019" name="Int. J. Syst. Evol. Microbiol.">
        <title>The Global Catalogue of Microorganisms (GCM) 10K type strain sequencing project: providing services to taxonomists for standard genome sequencing and annotation.</title>
        <authorList>
            <consortium name="The Broad Institute Genomics Platform"/>
            <consortium name="The Broad Institute Genome Sequencing Center for Infectious Disease"/>
            <person name="Wu L."/>
            <person name="Ma J."/>
        </authorList>
    </citation>
    <scope>NUCLEOTIDE SEQUENCE [LARGE SCALE GENOMIC DNA]</scope>
    <source>
        <strain evidence="3">CCM 8749</strain>
    </source>
</reference>